<reference evidence="3" key="1">
    <citation type="journal article" date="2023" name="bioRxiv">
        <title>Improved chromosome-level genome assembly for marigold (Tagetes erecta).</title>
        <authorList>
            <person name="Jiang F."/>
            <person name="Yuan L."/>
            <person name="Wang S."/>
            <person name="Wang H."/>
            <person name="Xu D."/>
            <person name="Wang A."/>
            <person name="Fan W."/>
        </authorList>
    </citation>
    <scope>NUCLEOTIDE SEQUENCE</scope>
    <source>
        <strain evidence="3">WSJ</strain>
        <tissue evidence="3">Leaf</tissue>
    </source>
</reference>
<protein>
    <recommendedName>
        <fullName evidence="5">LisH domain-containing protein</fullName>
    </recommendedName>
</protein>
<feature type="compositionally biased region" description="Polar residues" evidence="1">
    <location>
        <begin position="127"/>
        <end position="140"/>
    </location>
</feature>
<dbReference type="AlphaFoldDB" id="A0AAD8NTT5"/>
<evidence type="ECO:0000256" key="1">
    <source>
        <dbReference type="SAM" id="MobiDB-lite"/>
    </source>
</evidence>
<feature type="signal peptide" evidence="2">
    <location>
        <begin position="1"/>
        <end position="21"/>
    </location>
</feature>
<proteinExistence type="predicted"/>
<feature type="chain" id="PRO_5041952357" description="LisH domain-containing protein" evidence="2">
    <location>
        <begin position="22"/>
        <end position="370"/>
    </location>
</feature>
<feature type="region of interest" description="Disordered" evidence="1">
    <location>
        <begin position="127"/>
        <end position="146"/>
    </location>
</feature>
<dbReference type="InterPro" id="IPR006594">
    <property type="entry name" value="LisH"/>
</dbReference>
<dbReference type="Proteomes" id="UP001229421">
    <property type="component" value="Unassembled WGS sequence"/>
</dbReference>
<evidence type="ECO:0008006" key="5">
    <source>
        <dbReference type="Google" id="ProtNLM"/>
    </source>
</evidence>
<name>A0AAD8NTT5_TARER</name>
<accession>A0AAD8NTT5</accession>
<keyword evidence="2" id="KW-0732">Signal</keyword>
<comment type="caution">
    <text evidence="3">The sequence shown here is derived from an EMBL/GenBank/DDBJ whole genome shotgun (WGS) entry which is preliminary data.</text>
</comment>
<organism evidence="3 4">
    <name type="scientific">Tagetes erecta</name>
    <name type="common">African marigold</name>
    <dbReference type="NCBI Taxonomy" id="13708"/>
    <lineage>
        <taxon>Eukaryota</taxon>
        <taxon>Viridiplantae</taxon>
        <taxon>Streptophyta</taxon>
        <taxon>Embryophyta</taxon>
        <taxon>Tracheophyta</taxon>
        <taxon>Spermatophyta</taxon>
        <taxon>Magnoliopsida</taxon>
        <taxon>eudicotyledons</taxon>
        <taxon>Gunneridae</taxon>
        <taxon>Pentapetalae</taxon>
        <taxon>asterids</taxon>
        <taxon>campanulids</taxon>
        <taxon>Asterales</taxon>
        <taxon>Asteraceae</taxon>
        <taxon>Asteroideae</taxon>
        <taxon>Heliantheae alliance</taxon>
        <taxon>Tageteae</taxon>
        <taxon>Tagetes</taxon>
    </lineage>
</organism>
<gene>
    <name evidence="3" type="ORF">QVD17_22737</name>
</gene>
<keyword evidence="4" id="KW-1185">Reference proteome</keyword>
<dbReference type="EMBL" id="JAUHHV010000006">
    <property type="protein sequence ID" value="KAK1420842.1"/>
    <property type="molecule type" value="Genomic_DNA"/>
</dbReference>
<evidence type="ECO:0000256" key="2">
    <source>
        <dbReference type="SAM" id="SignalP"/>
    </source>
</evidence>
<dbReference type="PROSITE" id="PS50896">
    <property type="entry name" value="LISH"/>
    <property type="match status" value="1"/>
</dbReference>
<evidence type="ECO:0000313" key="4">
    <source>
        <dbReference type="Proteomes" id="UP001229421"/>
    </source>
</evidence>
<sequence>MASMILKYCLFHILMVSPTCNKSNPPSHCFTTTTATAIAMNYDSSLVRFLDCSLYFSFVERGLYETAEVFRRETGIPFSYIPVGAPLSPTGPFSPDEVPGHNALMSRIYDASRIEAALRDADDASSYTYESNNGLQSGVNPSGDELNGQAAEELTEINGQVAAELTLDEIFADTDNQGQASVVEAYQSSKVVSDEFYVNIEEDDIWDFSVTNDIIELSPPVNGKKNEEGGSCSKDVCLYDSSAFDLGNEDAGAISAFGFKDNHKAPNNDEMQRVTVGGSLVLQTMTQPERLILPSTPASIEDTAAPEPHSVAQTTTQPEKLIFPSPPANIEDTAASEPHSVAPTIANTTEIASNESGRKRKLIEEMKMIM</sequence>
<evidence type="ECO:0000313" key="3">
    <source>
        <dbReference type="EMBL" id="KAK1420842.1"/>
    </source>
</evidence>